<dbReference type="PROSITE" id="PS01186">
    <property type="entry name" value="EGF_2"/>
    <property type="match status" value="1"/>
</dbReference>
<dbReference type="Proteomes" id="UP000225706">
    <property type="component" value="Unassembled WGS sequence"/>
</dbReference>
<sequence length="337" mass="37426">METVNKRTEMNALRILDVKRRMKMTNKTDENVENEQKTFTGLTILFAKEDLMHSRSALFTTKENKRLDGHAVKQFRSPTQISCSLSCLKNSWCTSTNFEEPSEKDDKGTCELNKHGILDGNAQFYDQKGFTFSMMLKGCLMTGCRNGGSCLFHEKNQAFSCSCIHPWTGDDCQIIGWTLIARFSNSDGKNWMRDDGYWWYEQKAAIGATNDPSVNNDMISTAFWSAASDQCLGNCSVQYGGQYKSTDGFEQAECSGNIQSANKIGFWCDWSSGDGSVMMIGGGGRSCARADHGIGITETGAASFVEESGGATEYDFGYDAVTTKNQAKSYSLNLWIR</sequence>
<proteinExistence type="predicted"/>
<name>A0A2B4R7W0_STYPI</name>
<evidence type="ECO:0000313" key="3">
    <source>
        <dbReference type="EMBL" id="PFX12919.1"/>
    </source>
</evidence>
<evidence type="ECO:0000259" key="2">
    <source>
        <dbReference type="PROSITE" id="PS50026"/>
    </source>
</evidence>
<reference evidence="4" key="1">
    <citation type="journal article" date="2017" name="bioRxiv">
        <title>Comparative analysis of the genomes of Stylophora pistillata and Acropora digitifera provides evidence for extensive differences between species of corals.</title>
        <authorList>
            <person name="Voolstra C.R."/>
            <person name="Li Y."/>
            <person name="Liew Y.J."/>
            <person name="Baumgarten S."/>
            <person name="Zoccola D."/>
            <person name="Flot J.-F."/>
            <person name="Tambutte S."/>
            <person name="Allemand D."/>
            <person name="Aranda M."/>
        </authorList>
    </citation>
    <scope>NUCLEOTIDE SEQUENCE [LARGE SCALE GENOMIC DNA]</scope>
</reference>
<dbReference type="SUPFAM" id="SSF57196">
    <property type="entry name" value="EGF/Laminin"/>
    <property type="match status" value="1"/>
</dbReference>
<dbReference type="AlphaFoldDB" id="A0A2B4R7W0"/>
<keyword evidence="1" id="KW-1015">Disulfide bond</keyword>
<dbReference type="EMBL" id="LSMT01001135">
    <property type="protein sequence ID" value="PFX12919.1"/>
    <property type="molecule type" value="Genomic_DNA"/>
</dbReference>
<feature type="disulfide bond" evidence="1">
    <location>
        <begin position="144"/>
        <end position="161"/>
    </location>
</feature>
<gene>
    <name evidence="3" type="ORF">AWC38_SpisGene23050</name>
</gene>
<dbReference type="InterPro" id="IPR000742">
    <property type="entry name" value="EGF"/>
</dbReference>
<dbReference type="PROSITE" id="PS50026">
    <property type="entry name" value="EGF_3"/>
    <property type="match status" value="1"/>
</dbReference>
<accession>A0A2B4R7W0</accession>
<evidence type="ECO:0000256" key="1">
    <source>
        <dbReference type="PROSITE-ProRule" id="PRU00076"/>
    </source>
</evidence>
<comment type="caution">
    <text evidence="1">Lacks conserved residue(s) required for the propagation of feature annotation.</text>
</comment>
<keyword evidence="1" id="KW-0245">EGF-like domain</keyword>
<dbReference type="PROSITE" id="PS00022">
    <property type="entry name" value="EGF_1"/>
    <property type="match status" value="1"/>
</dbReference>
<comment type="caution">
    <text evidence="3">The sequence shown here is derived from an EMBL/GenBank/DDBJ whole genome shotgun (WGS) entry which is preliminary data.</text>
</comment>
<dbReference type="OrthoDB" id="5951565at2759"/>
<keyword evidence="4" id="KW-1185">Reference proteome</keyword>
<protein>
    <recommendedName>
        <fullName evidence="2">EGF-like domain-containing protein</fullName>
    </recommendedName>
</protein>
<dbReference type="Gene3D" id="2.10.25.10">
    <property type="entry name" value="Laminin"/>
    <property type="match status" value="1"/>
</dbReference>
<feature type="disulfide bond" evidence="1">
    <location>
        <begin position="163"/>
        <end position="172"/>
    </location>
</feature>
<evidence type="ECO:0000313" key="4">
    <source>
        <dbReference type="Proteomes" id="UP000225706"/>
    </source>
</evidence>
<feature type="domain" description="EGF-like" evidence="2">
    <location>
        <begin position="135"/>
        <end position="173"/>
    </location>
</feature>
<organism evidence="3 4">
    <name type="scientific">Stylophora pistillata</name>
    <name type="common">Smooth cauliflower coral</name>
    <dbReference type="NCBI Taxonomy" id="50429"/>
    <lineage>
        <taxon>Eukaryota</taxon>
        <taxon>Metazoa</taxon>
        <taxon>Cnidaria</taxon>
        <taxon>Anthozoa</taxon>
        <taxon>Hexacorallia</taxon>
        <taxon>Scleractinia</taxon>
        <taxon>Astrocoeniina</taxon>
        <taxon>Pocilloporidae</taxon>
        <taxon>Stylophora</taxon>
    </lineage>
</organism>